<dbReference type="Pfam" id="PF01554">
    <property type="entry name" value="MatE"/>
    <property type="match status" value="2"/>
</dbReference>
<dbReference type="PIRSF" id="PIRSF006603">
    <property type="entry name" value="DinF"/>
    <property type="match status" value="1"/>
</dbReference>
<feature type="transmembrane region" description="Helical" evidence="7">
    <location>
        <begin position="167"/>
        <end position="190"/>
    </location>
</feature>
<keyword evidence="4 7" id="KW-0812">Transmembrane</keyword>
<reference evidence="8" key="2">
    <citation type="submission" date="2021-04" db="EMBL/GenBank/DDBJ databases">
        <authorList>
            <person name="Gilroy R."/>
        </authorList>
    </citation>
    <scope>NUCLEOTIDE SEQUENCE</scope>
    <source>
        <strain evidence="8">CHK198-12963</strain>
    </source>
</reference>
<feature type="transmembrane region" description="Helical" evidence="7">
    <location>
        <begin position="359"/>
        <end position="378"/>
    </location>
</feature>
<organism evidence="8 9">
    <name type="scientific">Candidatus Enterocloster excrementigallinarum</name>
    <dbReference type="NCBI Taxonomy" id="2838558"/>
    <lineage>
        <taxon>Bacteria</taxon>
        <taxon>Bacillati</taxon>
        <taxon>Bacillota</taxon>
        <taxon>Clostridia</taxon>
        <taxon>Lachnospirales</taxon>
        <taxon>Lachnospiraceae</taxon>
        <taxon>Enterocloster</taxon>
    </lineage>
</organism>
<dbReference type="InterPro" id="IPR052031">
    <property type="entry name" value="Membrane_Transporter-Flippase"/>
</dbReference>
<accession>A0A9D2PS28</accession>
<dbReference type="GO" id="GO:0005886">
    <property type="term" value="C:plasma membrane"/>
    <property type="evidence" value="ECO:0007669"/>
    <property type="project" value="UniProtKB-SubCell"/>
</dbReference>
<feature type="transmembrane region" description="Helical" evidence="7">
    <location>
        <begin position="196"/>
        <end position="216"/>
    </location>
</feature>
<dbReference type="EMBL" id="DWWB01000005">
    <property type="protein sequence ID" value="HJC65359.1"/>
    <property type="molecule type" value="Genomic_DNA"/>
</dbReference>
<evidence type="ECO:0000256" key="3">
    <source>
        <dbReference type="ARBA" id="ARBA00022475"/>
    </source>
</evidence>
<dbReference type="GO" id="GO:0015297">
    <property type="term" value="F:antiporter activity"/>
    <property type="evidence" value="ECO:0007669"/>
    <property type="project" value="InterPro"/>
</dbReference>
<dbReference type="CDD" id="cd13138">
    <property type="entry name" value="MATE_yoeA_like"/>
    <property type="match status" value="1"/>
</dbReference>
<dbReference type="Proteomes" id="UP000823863">
    <property type="component" value="Unassembled WGS sequence"/>
</dbReference>
<dbReference type="PANTHER" id="PTHR43549">
    <property type="entry name" value="MULTIDRUG RESISTANCE PROTEIN YPNP-RELATED"/>
    <property type="match status" value="1"/>
</dbReference>
<feature type="transmembrane region" description="Helical" evidence="7">
    <location>
        <begin position="282"/>
        <end position="300"/>
    </location>
</feature>
<evidence type="ECO:0000256" key="2">
    <source>
        <dbReference type="ARBA" id="ARBA00022448"/>
    </source>
</evidence>
<comment type="caution">
    <text evidence="8">The sequence shown here is derived from an EMBL/GenBank/DDBJ whole genome shotgun (WGS) entry which is preliminary data.</text>
</comment>
<dbReference type="PANTHER" id="PTHR43549:SF3">
    <property type="entry name" value="MULTIDRUG RESISTANCE PROTEIN YPNP-RELATED"/>
    <property type="match status" value="1"/>
</dbReference>
<dbReference type="NCBIfam" id="TIGR00797">
    <property type="entry name" value="matE"/>
    <property type="match status" value="1"/>
</dbReference>
<feature type="transmembrane region" description="Helical" evidence="7">
    <location>
        <begin position="12"/>
        <end position="31"/>
    </location>
</feature>
<evidence type="ECO:0000256" key="5">
    <source>
        <dbReference type="ARBA" id="ARBA00022989"/>
    </source>
</evidence>
<keyword evidence="6 7" id="KW-0472">Membrane</keyword>
<gene>
    <name evidence="8" type="ORF">H9931_01385</name>
</gene>
<evidence type="ECO:0000256" key="1">
    <source>
        <dbReference type="ARBA" id="ARBA00004651"/>
    </source>
</evidence>
<protein>
    <submittedName>
        <fullName evidence="8">MATE family efflux transporter</fullName>
    </submittedName>
</protein>
<dbReference type="AlphaFoldDB" id="A0A9D2PS28"/>
<keyword evidence="2" id="KW-0813">Transport</keyword>
<feature type="transmembrane region" description="Helical" evidence="7">
    <location>
        <begin position="320"/>
        <end position="339"/>
    </location>
</feature>
<dbReference type="InterPro" id="IPR002528">
    <property type="entry name" value="MATE_fam"/>
</dbReference>
<feature type="transmembrane region" description="Helical" evidence="7">
    <location>
        <begin position="237"/>
        <end position="262"/>
    </location>
</feature>
<comment type="subcellular location">
    <subcellularLocation>
        <location evidence="1">Cell membrane</location>
        <topology evidence="1">Multi-pass membrane protein</topology>
    </subcellularLocation>
</comment>
<reference evidence="8" key="1">
    <citation type="journal article" date="2021" name="PeerJ">
        <title>Extensive microbial diversity within the chicken gut microbiome revealed by metagenomics and culture.</title>
        <authorList>
            <person name="Gilroy R."/>
            <person name="Ravi A."/>
            <person name="Getino M."/>
            <person name="Pursley I."/>
            <person name="Horton D.L."/>
            <person name="Alikhan N.F."/>
            <person name="Baker D."/>
            <person name="Gharbi K."/>
            <person name="Hall N."/>
            <person name="Watson M."/>
            <person name="Adriaenssens E.M."/>
            <person name="Foster-Nyarko E."/>
            <person name="Jarju S."/>
            <person name="Secka A."/>
            <person name="Antonio M."/>
            <person name="Oren A."/>
            <person name="Chaudhuri R.R."/>
            <person name="La Ragione R."/>
            <person name="Hildebrand F."/>
            <person name="Pallen M.J."/>
        </authorList>
    </citation>
    <scope>NUCLEOTIDE SEQUENCE</scope>
    <source>
        <strain evidence="8">CHK198-12963</strain>
    </source>
</reference>
<proteinExistence type="predicted"/>
<dbReference type="GO" id="GO:0042910">
    <property type="term" value="F:xenobiotic transmembrane transporter activity"/>
    <property type="evidence" value="ECO:0007669"/>
    <property type="project" value="InterPro"/>
</dbReference>
<evidence type="ECO:0000313" key="9">
    <source>
        <dbReference type="Proteomes" id="UP000823863"/>
    </source>
</evidence>
<feature type="transmembrane region" description="Helical" evidence="7">
    <location>
        <begin position="135"/>
        <end position="155"/>
    </location>
</feature>
<evidence type="ECO:0000256" key="7">
    <source>
        <dbReference type="SAM" id="Phobius"/>
    </source>
</evidence>
<evidence type="ECO:0000256" key="6">
    <source>
        <dbReference type="ARBA" id="ARBA00023136"/>
    </source>
</evidence>
<keyword evidence="5 7" id="KW-1133">Transmembrane helix</keyword>
<sequence>MAKTAVKDMTQGRPLPLILGFYIPMLFGLLFQQLYNMADTIIVGRCLGVNALAGVGSTSSISFMIIGFCQGVCSGFAIPVAQKFGERNERALRRFVANSGWLAVGFSAVMTVAVCLLCRQILVWMNTPVDIFQDAYDYIFVIFLGIPATYLYNLLSGIIRSLGDSTTPLLFLLFSSLLNVGLDFFAILVLDMGVAGAGWATILSQAISGILCLIYMRKKFRILKMEGDEWKPSRSHMAILCGMGIPMGLQYSITAIGSVILQTAVNGLGALAVAAVSAGNKLILFFCCPFDALGATIATYGGQNVGAKKLGRIREGMHVCAFLGIAYSIVILAVLYVSGDSIGLLFLDQSQTEILKLTRQFLLGNALLFIPLVYVNVLRFLIQGLGYSKLAILAGVCEMFARSFMGFVMVPALGYIAVCFASPAAWVAADLFLVPAYLHVMKDLEKLFGKEEEMKEVSMKKVPKRSFSYFFKKRTWKTS</sequence>
<keyword evidence="3" id="KW-1003">Cell membrane</keyword>
<evidence type="ECO:0000256" key="4">
    <source>
        <dbReference type="ARBA" id="ARBA00022692"/>
    </source>
</evidence>
<feature type="transmembrane region" description="Helical" evidence="7">
    <location>
        <begin position="101"/>
        <end position="123"/>
    </location>
</feature>
<feature type="transmembrane region" description="Helical" evidence="7">
    <location>
        <begin position="61"/>
        <end position="81"/>
    </location>
</feature>
<name>A0A9D2PS28_9FIRM</name>
<dbReference type="InterPro" id="IPR048279">
    <property type="entry name" value="MdtK-like"/>
</dbReference>
<evidence type="ECO:0000313" key="8">
    <source>
        <dbReference type="EMBL" id="HJC65359.1"/>
    </source>
</evidence>